<evidence type="ECO:0000256" key="2">
    <source>
        <dbReference type="SAM" id="MobiDB-lite"/>
    </source>
</evidence>
<reference evidence="4 5" key="1">
    <citation type="journal article" date="2012" name="J. Bacteriol.">
        <title>Genome Sequence of n-Alkane-Degrading Hydrocarboniphaga effusa Strain AP103T (ATCC BAA-332T).</title>
        <authorList>
            <person name="Chang H.K."/>
            <person name="Zylstra G.J."/>
            <person name="Chae J.C."/>
        </authorList>
    </citation>
    <scope>NUCLEOTIDE SEQUENCE [LARGE SCALE GENOMIC DNA]</scope>
    <source>
        <strain evidence="4 5">AP103</strain>
    </source>
</reference>
<organism evidence="4 5">
    <name type="scientific">Hydrocarboniphaga effusa AP103</name>
    <dbReference type="NCBI Taxonomy" id="1172194"/>
    <lineage>
        <taxon>Bacteria</taxon>
        <taxon>Pseudomonadati</taxon>
        <taxon>Pseudomonadota</taxon>
        <taxon>Gammaproteobacteria</taxon>
        <taxon>Nevskiales</taxon>
        <taxon>Nevskiaceae</taxon>
        <taxon>Hydrocarboniphaga</taxon>
    </lineage>
</organism>
<evidence type="ECO:0000256" key="1">
    <source>
        <dbReference type="ARBA" id="ARBA00010116"/>
    </source>
</evidence>
<dbReference type="Proteomes" id="UP000003704">
    <property type="component" value="Unassembled WGS sequence"/>
</dbReference>
<dbReference type="SUPFAM" id="SSF49373">
    <property type="entry name" value="Invasin/intimin cell-adhesion fragments"/>
    <property type="match status" value="2"/>
</dbReference>
<comment type="similarity">
    <text evidence="1">Belongs to the intimin/invasin family.</text>
</comment>
<dbReference type="STRING" id="1172194.WQQ_16860"/>
<dbReference type="InterPro" id="IPR008964">
    <property type="entry name" value="Invasin/intimin_cell_adhesion"/>
</dbReference>
<name>I7ZI22_9GAMM</name>
<evidence type="ECO:0000313" key="4">
    <source>
        <dbReference type="EMBL" id="EIT71549.1"/>
    </source>
</evidence>
<sequence length="369" mass="36164">MDRADRRLGYTGSQLFAWSAMKLGHFLGGAWLALASLLVGCGSSSDSGGDLSSDPGAVTTPALTITGPESVSSGGSQSYVVSALLGTAPVSGVAITLTTSLGTLSLASTDTTTDARGELPFTLSAIRTGTSSSGTATTTPVTGIAYVTAKGMVGGKALEVTKDIKMTPAVFQFTAPAAATTVSLNSLQPLVLQWTSNSLAVSAPVTFSAKLGTLVDADGNAANRLTLSTDSSGFARLQVVSSTAGTETITATGESGSGTSPTATLTLRYIGEPASFTVAAASPISAANGASTLTAKVVDGSGNAVSGASVSFSIASAPSGGTLSPTVATTDSSGIATALYRANGVAGTAKINITAGSLATQAVTIVINN</sequence>
<proteinExistence type="inferred from homology"/>
<evidence type="ECO:0000313" key="5">
    <source>
        <dbReference type="Proteomes" id="UP000003704"/>
    </source>
</evidence>
<dbReference type="AlphaFoldDB" id="I7ZI22"/>
<feature type="domain" description="Big-1" evidence="3">
    <location>
        <begin position="273"/>
        <end position="366"/>
    </location>
</feature>
<dbReference type="EMBL" id="AKGD01000001">
    <property type="protein sequence ID" value="EIT71549.1"/>
    <property type="molecule type" value="Genomic_DNA"/>
</dbReference>
<feature type="region of interest" description="Disordered" evidence="2">
    <location>
        <begin position="48"/>
        <end position="71"/>
    </location>
</feature>
<dbReference type="InterPro" id="IPR013783">
    <property type="entry name" value="Ig-like_fold"/>
</dbReference>
<gene>
    <name evidence="4" type="ORF">WQQ_16860</name>
</gene>
<dbReference type="SMART" id="SM00634">
    <property type="entry name" value="BID_1"/>
    <property type="match status" value="1"/>
</dbReference>
<protein>
    <recommendedName>
        <fullName evidence="3">Big-1 domain-containing protein</fullName>
    </recommendedName>
</protein>
<comment type="caution">
    <text evidence="4">The sequence shown here is derived from an EMBL/GenBank/DDBJ whole genome shotgun (WGS) entry which is preliminary data.</text>
</comment>
<evidence type="ECO:0000259" key="3">
    <source>
        <dbReference type="PROSITE" id="PS51127"/>
    </source>
</evidence>
<dbReference type="InterPro" id="IPR003344">
    <property type="entry name" value="Big_1_dom"/>
</dbReference>
<dbReference type="PROSITE" id="PS51127">
    <property type="entry name" value="BIG1"/>
    <property type="match status" value="1"/>
</dbReference>
<dbReference type="RefSeq" id="WP_007184635.1">
    <property type="nucleotide sequence ID" value="NZ_AKGD01000001.1"/>
</dbReference>
<accession>I7ZI22</accession>
<dbReference type="Gene3D" id="2.60.40.10">
    <property type="entry name" value="Immunoglobulins"/>
    <property type="match status" value="1"/>
</dbReference>
<keyword evidence="5" id="KW-1185">Reference proteome</keyword>